<reference evidence="1 2" key="2">
    <citation type="submission" date="2018-03" db="EMBL/GenBank/DDBJ databases">
        <authorList>
            <person name="Keele B.F."/>
        </authorList>
    </citation>
    <scope>NUCLEOTIDE SEQUENCE [LARGE SCALE GENOMIC DNA]</scope>
    <source>
        <strain evidence="1 2">D13</strain>
        <plasmid evidence="2">Plasmid unnamed</plasmid>
    </source>
</reference>
<evidence type="ECO:0000313" key="1">
    <source>
        <dbReference type="EMBL" id="AVQ00315.1"/>
    </source>
</evidence>
<proteinExistence type="predicted"/>
<gene>
    <name evidence="1" type="ORF">C7S18_23750</name>
</gene>
<dbReference type="AlphaFoldDB" id="A0A2P1PZS7"/>
<reference evidence="1 2" key="1">
    <citation type="submission" date="2018-03" db="EMBL/GenBank/DDBJ databases">
        <title>Ahniella affigens gen. nov., sp. nov., a gammaproteobacterium isolated from sandy soil near a stream.</title>
        <authorList>
            <person name="Ko Y."/>
            <person name="Kim J.-H."/>
        </authorList>
    </citation>
    <scope>NUCLEOTIDE SEQUENCE [LARGE SCALE GENOMIC DNA]</scope>
    <source>
        <strain evidence="1 2">D13</strain>
        <plasmid evidence="2">Plasmid unnamed</plasmid>
    </source>
</reference>
<sequence length="181" mass="20990">MAGIEWGVDLSHLAPACHVYELKLQDGIVHLPFRVRYSPHCWTRTKSATDSDDQFVWHERRSDGQVEARVICPIRYSFSAQLPGIVASLQNASVYRGRGEVFYRTKDTDRQRGLWAVCLKFDVNVGAKELRLTCKSAHHRHNLPHDAKQPADRFFRVLRTFYLSHAERHDWIPRPTKEKGP</sequence>
<evidence type="ECO:0000313" key="2">
    <source>
        <dbReference type="Proteomes" id="UP000241074"/>
    </source>
</evidence>
<name>A0A2P1PZS7_9GAMM</name>
<dbReference type="EMBL" id="CP027861">
    <property type="protein sequence ID" value="AVQ00315.1"/>
    <property type="molecule type" value="Genomic_DNA"/>
</dbReference>
<dbReference type="KEGG" id="xba:C7S18_23750"/>
<keyword evidence="1" id="KW-0614">Plasmid</keyword>
<geneLocation type="plasmid" evidence="1">
    <name>unnamed</name>
</geneLocation>
<accession>A0A2P1PZS7</accession>
<dbReference type="Proteomes" id="UP000241074">
    <property type="component" value="Plasmid unnamed"/>
</dbReference>
<organism evidence="1 2">
    <name type="scientific">Ahniella affigens</name>
    <dbReference type="NCBI Taxonomy" id="2021234"/>
    <lineage>
        <taxon>Bacteria</taxon>
        <taxon>Pseudomonadati</taxon>
        <taxon>Pseudomonadota</taxon>
        <taxon>Gammaproteobacteria</taxon>
        <taxon>Lysobacterales</taxon>
        <taxon>Rhodanobacteraceae</taxon>
        <taxon>Ahniella</taxon>
    </lineage>
</organism>
<keyword evidence="2" id="KW-1185">Reference proteome</keyword>
<protein>
    <submittedName>
        <fullName evidence="1">Uncharacterized protein</fullName>
    </submittedName>
</protein>